<dbReference type="KEGG" id="fli:Fleli_3410"/>
<dbReference type="RefSeq" id="WP_014799157.1">
    <property type="nucleotide sequence ID" value="NC_018018.1"/>
</dbReference>
<dbReference type="AlphaFoldDB" id="I4AP46"/>
<evidence type="ECO:0000313" key="3">
    <source>
        <dbReference type="EMBL" id="AFM05731.1"/>
    </source>
</evidence>
<dbReference type="STRING" id="880071.Fleli_3410"/>
<reference evidence="4" key="1">
    <citation type="submission" date="2012-06" db="EMBL/GenBank/DDBJ databases">
        <title>The complete genome of Flexibacter litoralis DSM 6794.</title>
        <authorList>
            <person name="Lucas S."/>
            <person name="Copeland A."/>
            <person name="Lapidus A."/>
            <person name="Glavina del Rio T."/>
            <person name="Dalin E."/>
            <person name="Tice H."/>
            <person name="Bruce D."/>
            <person name="Goodwin L."/>
            <person name="Pitluck S."/>
            <person name="Peters L."/>
            <person name="Ovchinnikova G."/>
            <person name="Lu M."/>
            <person name="Kyrpides N."/>
            <person name="Mavromatis K."/>
            <person name="Ivanova N."/>
            <person name="Brettin T."/>
            <person name="Detter J.C."/>
            <person name="Han C."/>
            <person name="Larimer F."/>
            <person name="Land M."/>
            <person name="Hauser L."/>
            <person name="Markowitz V."/>
            <person name="Cheng J.-F."/>
            <person name="Hugenholtz P."/>
            <person name="Woyke T."/>
            <person name="Wu D."/>
            <person name="Spring S."/>
            <person name="Lang E."/>
            <person name="Kopitz M."/>
            <person name="Brambilla E."/>
            <person name="Klenk H.-P."/>
            <person name="Eisen J.A."/>
        </authorList>
    </citation>
    <scope>NUCLEOTIDE SEQUENCE [LARGE SCALE GENOMIC DNA]</scope>
    <source>
        <strain evidence="4">ATCC 23117 / DSM 6794 / NBRC 15988 / NCIMB 1366 / Sio-4</strain>
    </source>
</reference>
<organism evidence="3 4">
    <name type="scientific">Bernardetia litoralis (strain ATCC 23117 / DSM 6794 / NBRC 15988 / NCIMB 1366 / Fx l1 / Sio-4)</name>
    <name type="common">Flexibacter litoralis</name>
    <dbReference type="NCBI Taxonomy" id="880071"/>
    <lineage>
        <taxon>Bacteria</taxon>
        <taxon>Pseudomonadati</taxon>
        <taxon>Bacteroidota</taxon>
        <taxon>Cytophagia</taxon>
        <taxon>Cytophagales</taxon>
        <taxon>Bernardetiaceae</taxon>
        <taxon>Bernardetia</taxon>
    </lineage>
</organism>
<dbReference type="GO" id="GO:0051607">
    <property type="term" value="P:defense response to virus"/>
    <property type="evidence" value="ECO:0007669"/>
    <property type="project" value="UniProtKB-KW"/>
</dbReference>
<gene>
    <name evidence="3" type="ordered locus">Fleli_3410</name>
</gene>
<name>I4AP46_BERLS</name>
<evidence type="ECO:0000313" key="4">
    <source>
        <dbReference type="Proteomes" id="UP000006054"/>
    </source>
</evidence>
<accession>I4AP46</accession>
<protein>
    <submittedName>
        <fullName evidence="3">CRISPR-associated protein, Cmr6 family</fullName>
    </submittedName>
</protein>
<dbReference type="NCBIfam" id="TIGR01898">
    <property type="entry name" value="cas_TM1791_cmr6"/>
    <property type="match status" value="1"/>
</dbReference>
<dbReference type="InterPro" id="IPR010172">
    <property type="entry name" value="CRISPR-assoc_prot_TM1791"/>
</dbReference>
<dbReference type="OrthoDB" id="9813956at2"/>
<dbReference type="PATRIC" id="fig|880071.3.peg.3414"/>
<proteinExistence type="predicted"/>
<dbReference type="PANTHER" id="PTHR39965:SF1">
    <property type="entry name" value="CRISPR SYSTEM CMR SUBUNIT CMR6"/>
    <property type="match status" value="1"/>
</dbReference>
<evidence type="ECO:0000259" key="2">
    <source>
        <dbReference type="Pfam" id="PF03787"/>
    </source>
</evidence>
<sequence length="401" mass="46450">MSEKKGIIVVQNINNQNIFKIKRADGKFVDLDDDKILDSIKLLKYDGKECKYFSKKARLVVWVDDEKIYDQEDKSKNHNPNQKNSKKEISAEELRYIEDKKVKLKEPTIDEVEILKSKNYKDSFNINKAFTPKYSPDLIRAIKKEDIDNFNLKLNKFSRFEKDEYDDTKSKFKFFDADKGVVNYQINSYFGSFDFSEFCIQQNVKAEKLCSLVNSKVFQIDWKLTIGLGNESIYETSITLHHIYGIPYIPSSGIKGIVRSWYILDNYGLDKQAEKNAKKEKVFCDVFGSDEKGYYNEARQGKIIFFDAFPTSNPNIETDIMNSHYPEYYGGTNNQPTDTQNPNPVLFLTVKDCSFQFIIGIRNLEDKELLETATKWIKEALTQKGIGAKTAVGYGYMTENN</sequence>
<dbReference type="InterPro" id="IPR005537">
    <property type="entry name" value="RAMP_III_fam"/>
</dbReference>
<dbReference type="Pfam" id="PF03787">
    <property type="entry name" value="RAMPs"/>
    <property type="match status" value="1"/>
</dbReference>
<feature type="domain" description="CRISPR type III-associated protein" evidence="2">
    <location>
        <begin position="224"/>
        <end position="397"/>
    </location>
</feature>
<dbReference type="EMBL" id="CP003345">
    <property type="protein sequence ID" value="AFM05731.1"/>
    <property type="molecule type" value="Genomic_DNA"/>
</dbReference>
<keyword evidence="1" id="KW-0051">Antiviral defense</keyword>
<dbReference type="eggNOG" id="COG1604">
    <property type="taxonomic scope" value="Bacteria"/>
</dbReference>
<evidence type="ECO:0000256" key="1">
    <source>
        <dbReference type="ARBA" id="ARBA00023118"/>
    </source>
</evidence>
<dbReference type="Proteomes" id="UP000006054">
    <property type="component" value="Chromosome"/>
</dbReference>
<dbReference type="HOGENOM" id="CLU_686533_0_0_10"/>
<dbReference type="PANTHER" id="PTHR39965">
    <property type="entry name" value="CRISPR SYSTEM CMR SUBUNIT CMR6"/>
    <property type="match status" value="1"/>
</dbReference>
<keyword evidence="4" id="KW-1185">Reference proteome</keyword>